<dbReference type="AlphaFoldDB" id="A0A1D8P4I3"/>
<dbReference type="OrthoDB" id="597270at2"/>
<dbReference type="InterPro" id="IPR029044">
    <property type="entry name" value="Nucleotide-diphossugar_trans"/>
</dbReference>
<keyword evidence="3" id="KW-1185">Reference proteome</keyword>
<evidence type="ECO:0000313" key="3">
    <source>
        <dbReference type="Proteomes" id="UP000176050"/>
    </source>
</evidence>
<dbReference type="RefSeq" id="WP_070235616.1">
    <property type="nucleotide sequence ID" value="NZ_CP017478.1"/>
</dbReference>
<evidence type="ECO:0000259" key="1">
    <source>
        <dbReference type="Pfam" id="PF00535"/>
    </source>
</evidence>
<gene>
    <name evidence="2" type="ORF">LPB138_01860</name>
</gene>
<proteinExistence type="predicted"/>
<protein>
    <recommendedName>
        <fullName evidence="1">Glycosyltransferase 2-like domain-containing protein</fullName>
    </recommendedName>
</protein>
<dbReference type="PANTHER" id="PTHR22916">
    <property type="entry name" value="GLYCOSYLTRANSFERASE"/>
    <property type="match status" value="1"/>
</dbReference>
<dbReference type="STRING" id="1850246.LPB138_01860"/>
<dbReference type="PANTHER" id="PTHR22916:SF3">
    <property type="entry name" value="UDP-GLCNAC:BETAGAL BETA-1,3-N-ACETYLGLUCOSAMINYLTRANSFERASE-LIKE PROTEIN 1"/>
    <property type="match status" value="1"/>
</dbReference>
<dbReference type="Proteomes" id="UP000176050">
    <property type="component" value="Chromosome"/>
</dbReference>
<dbReference type="SUPFAM" id="SSF53448">
    <property type="entry name" value="Nucleotide-diphospho-sugar transferases"/>
    <property type="match status" value="1"/>
</dbReference>
<dbReference type="Pfam" id="PF00535">
    <property type="entry name" value="Glycos_transf_2"/>
    <property type="match status" value="1"/>
</dbReference>
<feature type="domain" description="Glycosyltransferase 2-like" evidence="1">
    <location>
        <begin position="3"/>
        <end position="131"/>
    </location>
</feature>
<evidence type="ECO:0000313" key="2">
    <source>
        <dbReference type="EMBL" id="AOW19500.1"/>
    </source>
</evidence>
<dbReference type="Gene3D" id="3.90.550.10">
    <property type="entry name" value="Spore Coat Polysaccharide Biosynthesis Protein SpsA, Chain A"/>
    <property type="match status" value="1"/>
</dbReference>
<organism evidence="2 3">
    <name type="scientific">Urechidicola croceus</name>
    <dbReference type="NCBI Taxonomy" id="1850246"/>
    <lineage>
        <taxon>Bacteria</taxon>
        <taxon>Pseudomonadati</taxon>
        <taxon>Bacteroidota</taxon>
        <taxon>Flavobacteriia</taxon>
        <taxon>Flavobacteriales</taxon>
        <taxon>Flavobacteriaceae</taxon>
        <taxon>Urechidicola</taxon>
    </lineage>
</organism>
<dbReference type="KEGG" id="lul:LPB138_01860"/>
<name>A0A1D8P4I3_9FLAO</name>
<accession>A0A1D8P4I3</accession>
<dbReference type="EMBL" id="CP017478">
    <property type="protein sequence ID" value="AOW19500.1"/>
    <property type="molecule type" value="Genomic_DNA"/>
</dbReference>
<sequence>MISIVLPTYNSIEFLEERVDTILNQTLSDWECIIIDGNSTDGTWEYLNTVTLKDNRFKMYQFTPRGVYNAWNIGVKKAIGEYIYFATSDDTMKLNCLEEFLKSFELAPSCSIAHCNLKIIDENSEKIRDLDWKTFPAQQYFGELTNKYHIRKAPLVGLLYATHQTIIHSFTQILIKKSVFENCGYFLENLGPTADLEWGMRIGLTENIIHIPHELATWRVHKNQLTVQKTSFNSKYKLIKLMVLAIENSKCSKKIKQNKNLLLGLESYLLFSKTPFLEKILKRPFLNIVKLNFLNKDFKKSLFSRRKYQSFLQKELKIIDKNLIELI</sequence>
<reference evidence="2 3" key="1">
    <citation type="submission" date="2016-10" db="EMBL/GenBank/DDBJ databases">
        <title>Lutibacter sp. LPB0138, isolated from marine gastropod.</title>
        <authorList>
            <person name="Kim E."/>
            <person name="Yi H."/>
        </authorList>
    </citation>
    <scope>NUCLEOTIDE SEQUENCE [LARGE SCALE GENOMIC DNA]</scope>
    <source>
        <strain evidence="2 3">LPB0138</strain>
    </source>
</reference>
<dbReference type="GO" id="GO:0016758">
    <property type="term" value="F:hexosyltransferase activity"/>
    <property type="evidence" value="ECO:0007669"/>
    <property type="project" value="UniProtKB-ARBA"/>
</dbReference>
<dbReference type="InterPro" id="IPR001173">
    <property type="entry name" value="Glyco_trans_2-like"/>
</dbReference>